<feature type="transmembrane region" description="Helical" evidence="7">
    <location>
        <begin position="104"/>
        <end position="125"/>
    </location>
</feature>
<dbReference type="PANTHER" id="PTHR43386">
    <property type="entry name" value="OLIGOPEPTIDE TRANSPORT SYSTEM PERMEASE PROTEIN APPC"/>
    <property type="match status" value="1"/>
</dbReference>
<evidence type="ECO:0000256" key="2">
    <source>
        <dbReference type="ARBA" id="ARBA00022448"/>
    </source>
</evidence>
<gene>
    <name evidence="9" type="ORF">SAMN02745911_2866</name>
</gene>
<feature type="transmembrane region" description="Helical" evidence="7">
    <location>
        <begin position="178"/>
        <end position="199"/>
    </location>
</feature>
<keyword evidence="6 7" id="KW-0472">Membrane</keyword>
<feature type="transmembrane region" description="Helical" evidence="7">
    <location>
        <begin position="131"/>
        <end position="151"/>
    </location>
</feature>
<dbReference type="EMBL" id="FQZC01000003">
    <property type="protein sequence ID" value="SHJ55920.1"/>
    <property type="molecule type" value="Genomic_DNA"/>
</dbReference>
<dbReference type="RefSeq" id="WP_060606388.1">
    <property type="nucleotide sequence ID" value="NZ_FQZC01000003.1"/>
</dbReference>
<name>A0ABY1INB1_9HYPH</name>
<dbReference type="CDD" id="cd06261">
    <property type="entry name" value="TM_PBP2"/>
    <property type="match status" value="1"/>
</dbReference>
<evidence type="ECO:0000256" key="3">
    <source>
        <dbReference type="ARBA" id="ARBA00022475"/>
    </source>
</evidence>
<feature type="domain" description="ABC transmembrane type-1" evidence="8">
    <location>
        <begin position="65"/>
        <end position="254"/>
    </location>
</feature>
<dbReference type="Gene3D" id="1.10.3720.10">
    <property type="entry name" value="MetI-like"/>
    <property type="match status" value="1"/>
</dbReference>
<keyword evidence="5 7" id="KW-1133">Transmembrane helix</keyword>
<evidence type="ECO:0000256" key="4">
    <source>
        <dbReference type="ARBA" id="ARBA00022692"/>
    </source>
</evidence>
<keyword evidence="3" id="KW-1003">Cell membrane</keyword>
<evidence type="ECO:0000256" key="7">
    <source>
        <dbReference type="RuleBase" id="RU363032"/>
    </source>
</evidence>
<evidence type="ECO:0000313" key="10">
    <source>
        <dbReference type="Proteomes" id="UP000184290"/>
    </source>
</evidence>
<dbReference type="InterPro" id="IPR035906">
    <property type="entry name" value="MetI-like_sf"/>
</dbReference>
<dbReference type="Proteomes" id="UP000184290">
    <property type="component" value="Unassembled WGS sequence"/>
</dbReference>
<evidence type="ECO:0000256" key="5">
    <source>
        <dbReference type="ARBA" id="ARBA00022989"/>
    </source>
</evidence>
<evidence type="ECO:0000259" key="8">
    <source>
        <dbReference type="PROSITE" id="PS50928"/>
    </source>
</evidence>
<evidence type="ECO:0000256" key="6">
    <source>
        <dbReference type="ARBA" id="ARBA00023136"/>
    </source>
</evidence>
<feature type="transmembrane region" description="Helical" evidence="7">
    <location>
        <begin position="231"/>
        <end position="254"/>
    </location>
</feature>
<feature type="transmembrane region" description="Helical" evidence="7">
    <location>
        <begin position="69"/>
        <end position="92"/>
    </location>
</feature>
<comment type="caution">
    <text evidence="9">The sequence shown here is derived from an EMBL/GenBank/DDBJ whole genome shotgun (WGS) entry which is preliminary data.</text>
</comment>
<dbReference type="Pfam" id="PF00528">
    <property type="entry name" value="BPD_transp_1"/>
    <property type="match status" value="1"/>
</dbReference>
<organism evidence="9 10">
    <name type="scientific">Aureimonas altamirensis DSM 21988</name>
    <dbReference type="NCBI Taxonomy" id="1121026"/>
    <lineage>
        <taxon>Bacteria</taxon>
        <taxon>Pseudomonadati</taxon>
        <taxon>Pseudomonadota</taxon>
        <taxon>Alphaproteobacteria</taxon>
        <taxon>Hyphomicrobiales</taxon>
        <taxon>Aurantimonadaceae</taxon>
        <taxon>Aureimonas</taxon>
    </lineage>
</organism>
<dbReference type="PROSITE" id="PS50928">
    <property type="entry name" value="ABC_TM1"/>
    <property type="match status" value="1"/>
</dbReference>
<proteinExistence type="inferred from homology"/>
<dbReference type="InterPro" id="IPR050366">
    <property type="entry name" value="BP-dependent_transpt_permease"/>
</dbReference>
<sequence>MRRIAVGTALLTVTAAMALLSFVWTPDPTPLRLDIPARLTPPGATALLGTDQLGRDTASMVMMGAAGSLSIALAAVALGGLAGSVTGLFAALRGGALAGLTMRIMDILFAFPPVLSALLLAFTLGAGPLGAVAAIALFVTPVFARVSYAGAGQVLRSDFVRAARALGASDRRIAASHVLPNIGGLLAVQLSLQFGLAILTEAGLGYLGLGTQPPSPSWGRMLADSQSYLGIAPWMALAPGAAIAMTVLGANILGDGLAERLDPRSKAPR</sequence>
<reference evidence="9 10" key="1">
    <citation type="submission" date="2016-11" db="EMBL/GenBank/DDBJ databases">
        <authorList>
            <person name="Varghese N."/>
            <person name="Submissions S."/>
        </authorList>
    </citation>
    <scope>NUCLEOTIDE SEQUENCE [LARGE SCALE GENOMIC DNA]</scope>
    <source>
        <strain evidence="9 10">DSM 21988</strain>
    </source>
</reference>
<keyword evidence="10" id="KW-1185">Reference proteome</keyword>
<keyword evidence="4 7" id="KW-0812">Transmembrane</keyword>
<evidence type="ECO:0000256" key="1">
    <source>
        <dbReference type="ARBA" id="ARBA00004651"/>
    </source>
</evidence>
<dbReference type="PANTHER" id="PTHR43386:SF25">
    <property type="entry name" value="PEPTIDE ABC TRANSPORTER PERMEASE PROTEIN"/>
    <property type="match status" value="1"/>
</dbReference>
<accession>A0ABY1INB1</accession>
<comment type="similarity">
    <text evidence="7">Belongs to the binding-protein-dependent transport system permease family.</text>
</comment>
<keyword evidence="2 7" id="KW-0813">Transport</keyword>
<comment type="subcellular location">
    <subcellularLocation>
        <location evidence="1 7">Cell membrane</location>
        <topology evidence="1 7">Multi-pass membrane protein</topology>
    </subcellularLocation>
</comment>
<dbReference type="InterPro" id="IPR000515">
    <property type="entry name" value="MetI-like"/>
</dbReference>
<evidence type="ECO:0000313" key="9">
    <source>
        <dbReference type="EMBL" id="SHJ55920.1"/>
    </source>
</evidence>
<protein>
    <submittedName>
        <fullName evidence="9">Peptide/nickel transport system permease protein</fullName>
    </submittedName>
</protein>
<dbReference type="SUPFAM" id="SSF161098">
    <property type="entry name" value="MetI-like"/>
    <property type="match status" value="1"/>
</dbReference>